<feature type="transmembrane region" description="Helical" evidence="2">
    <location>
        <begin position="435"/>
        <end position="455"/>
    </location>
</feature>
<keyword evidence="6" id="KW-1185">Reference proteome</keyword>
<evidence type="ECO:0000256" key="1">
    <source>
        <dbReference type="SAM" id="MobiDB-lite"/>
    </source>
</evidence>
<keyword evidence="2" id="KW-1133">Transmembrane helix</keyword>
<keyword evidence="2" id="KW-0472">Membrane</keyword>
<feature type="domain" description="DUF2207" evidence="3">
    <location>
        <begin position="38"/>
        <end position="227"/>
    </location>
</feature>
<keyword evidence="2" id="KW-0812">Transmembrane</keyword>
<feature type="transmembrane region" description="Helical" evidence="2">
    <location>
        <begin position="255"/>
        <end position="277"/>
    </location>
</feature>
<feature type="region of interest" description="Disordered" evidence="1">
    <location>
        <begin position="562"/>
        <end position="591"/>
    </location>
</feature>
<dbReference type="InterPro" id="IPR048389">
    <property type="entry name" value="YciQ-like_C"/>
</dbReference>
<accession>A0A6G6WH32</accession>
<proteinExistence type="predicted"/>
<dbReference type="InterPro" id="IPR018702">
    <property type="entry name" value="DUF2207"/>
</dbReference>
<sequence length="591" mass="62167">MKRLVGTAIGLAVIALLLCIPVLFYGNGSVDPVSEETTITNYVADFTVAENGDLDVTETLTVDFPYFGKHGIFRFWDKVDPNNPHARLIPEDVSVTMDGSPEPFEMSDEDHGRFRVAKIGSADVTLDTGEHTYVLKYHIDGVLQENQESITGDDVPTMFYWQLVPRGWQQSISQSTLTVHLPTDSADEVKCAVGDNASDGCTAQGAGTKDLTVTTGPIGPRTPVTIGTGLDMATPDPGHSVPWPGRWDRVLSSHLWVLVLVLLLAAVATAIGSVLGAKSREKAPGFPVLYAPPDGIGPAQAKYIYSETVDRSTYVATLMYAAEKGAVDLTRGADDSWTIKDKAGPQGWAGLDPVSTDIAHILGGPGTAFTASKKDVAAGKRLKSELDRFEKSVEVWGRSSGTMVSNGLGGTGGLLVLAGFAAVLVAAIWNPVNMTMVGLIPGGFAVGGTSLMATGSSTTRTRTGRDLWSRVGGFRRMLATPSSKQRFDFSGRKELYTAYIPWAVALDCADEWAQKYRIEVGEEPPVPGYFAGAYAGSHTASYVDSMVDSFSSTVDSAISSYNATQTSSSSGGGGGGFSGGGGGGGGGGGSW</sequence>
<dbReference type="AlphaFoldDB" id="A0A6G6WH32"/>
<dbReference type="Pfam" id="PF09972">
    <property type="entry name" value="DUF2207"/>
    <property type="match status" value="1"/>
</dbReference>
<reference evidence="5 6" key="1">
    <citation type="submission" date="2020-02" db="EMBL/GenBank/DDBJ databases">
        <title>Full genome sequence of Nocardioides sp. R-3366.</title>
        <authorList>
            <person name="Im W.-T."/>
        </authorList>
    </citation>
    <scope>NUCLEOTIDE SEQUENCE [LARGE SCALE GENOMIC DNA]</scope>
    <source>
        <strain evidence="5 6">R-3366</strain>
    </source>
</reference>
<evidence type="ECO:0000256" key="2">
    <source>
        <dbReference type="SAM" id="Phobius"/>
    </source>
</evidence>
<name>A0A6G6WH32_9ACTN</name>
<evidence type="ECO:0000259" key="3">
    <source>
        <dbReference type="Pfam" id="PF09972"/>
    </source>
</evidence>
<evidence type="ECO:0000259" key="4">
    <source>
        <dbReference type="Pfam" id="PF20990"/>
    </source>
</evidence>
<gene>
    <name evidence="5" type="ORF">G5V58_18270</name>
</gene>
<dbReference type="KEGG" id="nano:G5V58_18270"/>
<dbReference type="Proteomes" id="UP000502996">
    <property type="component" value="Chromosome"/>
</dbReference>
<feature type="domain" description="Predicted membrane protein YciQ-like C-terminal" evidence="4">
    <location>
        <begin position="290"/>
        <end position="515"/>
    </location>
</feature>
<evidence type="ECO:0000313" key="5">
    <source>
        <dbReference type="EMBL" id="QIG44467.1"/>
    </source>
</evidence>
<feature type="compositionally biased region" description="Gly residues" evidence="1">
    <location>
        <begin position="570"/>
        <end position="591"/>
    </location>
</feature>
<dbReference type="Pfam" id="PF20990">
    <property type="entry name" value="DUF2207_C"/>
    <property type="match status" value="1"/>
</dbReference>
<feature type="transmembrane region" description="Helical" evidence="2">
    <location>
        <begin position="408"/>
        <end position="429"/>
    </location>
</feature>
<organism evidence="5 6">
    <name type="scientific">Nocardioides anomalus</name>
    <dbReference type="NCBI Taxonomy" id="2712223"/>
    <lineage>
        <taxon>Bacteria</taxon>
        <taxon>Bacillati</taxon>
        <taxon>Actinomycetota</taxon>
        <taxon>Actinomycetes</taxon>
        <taxon>Propionibacteriales</taxon>
        <taxon>Nocardioidaceae</taxon>
        <taxon>Nocardioides</taxon>
    </lineage>
</organism>
<dbReference type="EMBL" id="CP049257">
    <property type="protein sequence ID" value="QIG44467.1"/>
    <property type="molecule type" value="Genomic_DNA"/>
</dbReference>
<protein>
    <submittedName>
        <fullName evidence="5">DUF2207 domain-containing protein</fullName>
    </submittedName>
</protein>
<dbReference type="RefSeq" id="WP_165235944.1">
    <property type="nucleotide sequence ID" value="NZ_CP049257.1"/>
</dbReference>
<evidence type="ECO:0000313" key="6">
    <source>
        <dbReference type="Proteomes" id="UP000502996"/>
    </source>
</evidence>